<dbReference type="AlphaFoldDB" id="A0A1F6N1Q9"/>
<dbReference type="InterPro" id="IPR015813">
    <property type="entry name" value="Pyrv/PenolPyrv_kinase-like_dom"/>
</dbReference>
<evidence type="ECO:0000313" key="4">
    <source>
        <dbReference type="EMBL" id="OGH77814.1"/>
    </source>
</evidence>
<name>A0A1F6N1Q9_9BACT</name>
<organism evidence="4 5">
    <name type="scientific">Candidatus Magasanikbacteria bacterium RIFCSPLOWO2_01_FULL_40_15</name>
    <dbReference type="NCBI Taxonomy" id="1798686"/>
    <lineage>
        <taxon>Bacteria</taxon>
        <taxon>Candidatus Magasanikiibacteriota</taxon>
    </lineage>
</organism>
<dbReference type="GO" id="GO:0005524">
    <property type="term" value="F:ATP binding"/>
    <property type="evidence" value="ECO:0007669"/>
    <property type="project" value="UniProtKB-KW"/>
</dbReference>
<dbReference type="UniPathway" id="UPA00138"/>
<proteinExistence type="inferred from homology"/>
<dbReference type="Gene3D" id="3.50.30.10">
    <property type="entry name" value="Phosphohistidine domain"/>
    <property type="match status" value="1"/>
</dbReference>
<dbReference type="Gene3D" id="3.30.1490.20">
    <property type="entry name" value="ATP-grasp fold, A domain"/>
    <property type="match status" value="1"/>
</dbReference>
<evidence type="ECO:0000256" key="1">
    <source>
        <dbReference type="ARBA" id="ARBA00007837"/>
    </source>
</evidence>
<sequence length="877" mass="96861">MGFFRSPKLITSNPKSVDHDLVLSLSDKQIITPYFIQQFLAQNGLYKKIKKDTQNLDIHHPGTMRAVSTRIMSAIMRQPLGNALCVVLAKVGRELNPKDKSHHIYFRLFFTNPEAGNYHILAQNEFLVTKKNLEQAFKKAVAQFYSADILLDRERSGFGHLDVGLALIVYTRSVEARHFVLHTSQREIESNIASLYIEQKTGKISEYLLFKPNLTNGEWPILNSLSSTTTISTPILNLVARAVAIETTALASLTVTGYFDQTIGNISLVGLEKNTPIIPRDFSEEFVLTQKAKPIMHGKAVGKSIAVGLARIINQARDYQKYQPGEIIVAKKFSPECLPLATTAVGFIFESSHLPIEFITQIKNFNRPCIVNVKHTMIKSGASLTLSCAQGEDGLVYAGALPYEVKKRIASRPHKTKIELAEAYNALPTTDSDSDRVIFIDDIIAGEIKIHPLSLCQNQSSESREKYLTAIFSVIAQATALNYPHSLTVALSSASRRVFENLVKGKNWEKKLKLRSGARGAERYLASGYVSVVAAECQVLIFLKEKLGLKNLRLQLPYCRSPFELEKFLALLESHGITRAKGWKFSLQTNFPGHGLLTESFALQVDTLILDIDALVPAIMGERVTTVTPEMQKIVENVLVQIVRTARKVKTDVAVSGMLLSRQPKLVFSTVKSGVKSVLLTSDHASAVRASIIEAEQTVGNTGYATNHRWLGLVAGIAAFGALLMTGAGCGMNQLVYPEQAGGERSRTSRGAEIPQMTPAQIRAEILSSISIAQEELSKKTLTESIVNGFAHFKIAYPKSWIAEYQPDNFILTDAETSTTIRFYQKINSDNSTTSTSAASLDFIHEVSMPNNSVLQIFTSTSSQVVNDIIDSVKFLQ</sequence>
<dbReference type="InterPro" id="IPR013815">
    <property type="entry name" value="ATP_grasp_subdomain_1"/>
</dbReference>
<evidence type="ECO:0000256" key="2">
    <source>
        <dbReference type="ARBA" id="ARBA00022741"/>
    </source>
</evidence>
<reference evidence="4 5" key="1">
    <citation type="journal article" date="2016" name="Nat. Commun.">
        <title>Thousands of microbial genomes shed light on interconnected biogeochemical processes in an aquifer system.</title>
        <authorList>
            <person name="Anantharaman K."/>
            <person name="Brown C.T."/>
            <person name="Hug L.A."/>
            <person name="Sharon I."/>
            <person name="Castelle C.J."/>
            <person name="Probst A.J."/>
            <person name="Thomas B.C."/>
            <person name="Singh A."/>
            <person name="Wilkins M.J."/>
            <person name="Karaoz U."/>
            <person name="Brodie E.L."/>
            <person name="Williams K.H."/>
            <person name="Hubbard S.S."/>
            <person name="Banfield J.F."/>
        </authorList>
    </citation>
    <scope>NUCLEOTIDE SEQUENCE [LARGE SCALE GENOMIC DNA]</scope>
</reference>
<evidence type="ECO:0000313" key="5">
    <source>
        <dbReference type="Proteomes" id="UP000177040"/>
    </source>
</evidence>
<dbReference type="InterPro" id="IPR036637">
    <property type="entry name" value="Phosphohistidine_dom_sf"/>
</dbReference>
<protein>
    <submittedName>
        <fullName evidence="4">Uncharacterized protein</fullName>
    </submittedName>
</protein>
<dbReference type="GO" id="GO:0006094">
    <property type="term" value="P:gluconeogenesis"/>
    <property type="evidence" value="ECO:0007669"/>
    <property type="project" value="UniProtKB-UniPathway"/>
</dbReference>
<dbReference type="InterPro" id="IPR006319">
    <property type="entry name" value="PEP_synth"/>
</dbReference>
<keyword evidence="2" id="KW-0547">Nucleotide-binding</keyword>
<dbReference type="PANTHER" id="PTHR43030">
    <property type="entry name" value="PHOSPHOENOLPYRUVATE SYNTHASE"/>
    <property type="match status" value="1"/>
</dbReference>
<dbReference type="SUPFAM" id="SSF52009">
    <property type="entry name" value="Phosphohistidine domain"/>
    <property type="match status" value="1"/>
</dbReference>
<dbReference type="InterPro" id="IPR040442">
    <property type="entry name" value="Pyrv_kinase-like_dom_sf"/>
</dbReference>
<gene>
    <name evidence="4" type="ORF">A2983_00250</name>
</gene>
<comment type="similarity">
    <text evidence="1">Belongs to the PEP-utilizing enzyme family.</text>
</comment>
<evidence type="ECO:0000256" key="3">
    <source>
        <dbReference type="ARBA" id="ARBA00022840"/>
    </source>
</evidence>
<dbReference type="EMBL" id="MFQH01000022">
    <property type="protein sequence ID" value="OGH77814.1"/>
    <property type="molecule type" value="Genomic_DNA"/>
</dbReference>
<dbReference type="SUPFAM" id="SSF51621">
    <property type="entry name" value="Phosphoenolpyruvate/pyruvate domain"/>
    <property type="match status" value="1"/>
</dbReference>
<comment type="caution">
    <text evidence="4">The sequence shown here is derived from an EMBL/GenBank/DDBJ whole genome shotgun (WGS) entry which is preliminary data.</text>
</comment>
<dbReference type="Gene3D" id="3.20.20.60">
    <property type="entry name" value="Phosphoenolpyruvate-binding domains"/>
    <property type="match status" value="1"/>
</dbReference>
<dbReference type="PANTHER" id="PTHR43030:SF1">
    <property type="entry name" value="PHOSPHOENOLPYRUVATE SYNTHASE"/>
    <property type="match status" value="1"/>
</dbReference>
<accession>A0A1F6N1Q9</accession>
<keyword evidence="3" id="KW-0067">ATP-binding</keyword>
<dbReference type="GO" id="GO:0008986">
    <property type="term" value="F:pyruvate, water dikinase activity"/>
    <property type="evidence" value="ECO:0007669"/>
    <property type="project" value="InterPro"/>
</dbReference>
<dbReference type="Proteomes" id="UP000177040">
    <property type="component" value="Unassembled WGS sequence"/>
</dbReference>